<keyword evidence="1" id="KW-0732">Signal</keyword>
<feature type="domain" description="3D" evidence="3">
    <location>
        <begin position="184"/>
        <end position="242"/>
    </location>
</feature>
<dbReference type="GO" id="GO:0019867">
    <property type="term" value="C:outer membrane"/>
    <property type="evidence" value="ECO:0007669"/>
    <property type="project" value="InterPro"/>
</dbReference>
<sequence>MRVTHIVLSLLFVCFVCSQINNYLLSKERDKLTEEVSEVKDTNQILLEKNTHLTDDLTDAEDKVKDLEKHLKDVSKNSKKVESQVKKLKEDKKTLEQDKKNLEKDKASLQKQVKELSLKDDTSKSSTSKKEQDTSKKVASTTPSKESSKGRTLTMVATAYTASCAGCSGVTTTGIDLRSNPGMKVIAVDPNVIPLGSRVHVEGYGYAIAGDTGGAIKGNKIDIFVPNRQDALAWGVRTVKVTY</sequence>
<dbReference type="Gene3D" id="2.40.40.10">
    <property type="entry name" value="RlpA-like domain"/>
    <property type="match status" value="1"/>
</dbReference>
<dbReference type="Proteomes" id="UP000224660">
    <property type="component" value="Segment"/>
</dbReference>
<organism evidence="4 5">
    <name type="scientific">Bacillus phage vB_BsuM-Goe2</name>
    <dbReference type="NCBI Taxonomy" id="1933062"/>
    <lineage>
        <taxon>Viruses</taxon>
        <taxon>Duplodnaviria</taxon>
        <taxon>Heunggongvirae</taxon>
        <taxon>Uroviricota</taxon>
        <taxon>Caudoviricetes</taxon>
        <taxon>Herelleviridae</taxon>
        <taxon>Spounavirinae</taxon>
        <taxon>Okubovirus</taxon>
        <taxon>Okubovirus camphawk</taxon>
    </lineage>
</organism>
<dbReference type="SUPFAM" id="SSF90257">
    <property type="entry name" value="Myosin rod fragments"/>
    <property type="match status" value="1"/>
</dbReference>
<gene>
    <name evidence="4" type="ORF">Goe2_c06700</name>
</gene>
<dbReference type="GO" id="GO:0004553">
    <property type="term" value="F:hydrolase activity, hydrolyzing O-glycosyl compounds"/>
    <property type="evidence" value="ECO:0007669"/>
    <property type="project" value="InterPro"/>
</dbReference>
<evidence type="ECO:0000313" key="4">
    <source>
        <dbReference type="EMBL" id="APZ82303.1"/>
    </source>
</evidence>
<evidence type="ECO:0000256" key="2">
    <source>
        <dbReference type="SAM" id="MobiDB-lite"/>
    </source>
</evidence>
<dbReference type="GO" id="GO:0009254">
    <property type="term" value="P:peptidoglycan turnover"/>
    <property type="evidence" value="ECO:0007669"/>
    <property type="project" value="InterPro"/>
</dbReference>
<name>A0A217EQJ4_9CAUD</name>
<dbReference type="EMBL" id="KY368639">
    <property type="protein sequence ID" value="APZ82303.1"/>
    <property type="molecule type" value="Genomic_DNA"/>
</dbReference>
<reference evidence="4 5" key="1">
    <citation type="journal article" date="2017" name="Viruses">
        <title>Characterization of Bacillus subtilis Viruses vB_BsuM-Goe2 and vB_BsuM-Goe3.</title>
        <authorList>
            <person name="Willms I.M."/>
            <person name="Hoppert M."/>
            <person name="Hertel R."/>
        </authorList>
    </citation>
    <scope>NUCLEOTIDE SEQUENCE [LARGE SCALE GENOMIC DNA]</scope>
</reference>
<evidence type="ECO:0000313" key="5">
    <source>
        <dbReference type="Proteomes" id="UP000224660"/>
    </source>
</evidence>
<dbReference type="SUPFAM" id="SSF50685">
    <property type="entry name" value="Barwin-like endoglucanases"/>
    <property type="match status" value="1"/>
</dbReference>
<dbReference type="PANTHER" id="PTHR39160">
    <property type="entry name" value="CELL WALL-BINDING PROTEIN YOCH"/>
    <property type="match status" value="1"/>
</dbReference>
<dbReference type="Pfam" id="PF06725">
    <property type="entry name" value="3D"/>
    <property type="match status" value="1"/>
</dbReference>
<dbReference type="InterPro" id="IPR010611">
    <property type="entry name" value="3D_dom"/>
</dbReference>
<dbReference type="PANTHER" id="PTHR39160:SF6">
    <property type="entry name" value="CELL WALL-BINDING PROTEIN YOCH"/>
    <property type="match status" value="1"/>
</dbReference>
<evidence type="ECO:0000256" key="1">
    <source>
        <dbReference type="ARBA" id="ARBA00022729"/>
    </source>
</evidence>
<dbReference type="InterPro" id="IPR036908">
    <property type="entry name" value="RlpA-like_sf"/>
</dbReference>
<evidence type="ECO:0000259" key="3">
    <source>
        <dbReference type="Pfam" id="PF06725"/>
    </source>
</evidence>
<dbReference type="CDD" id="cd22786">
    <property type="entry name" value="DPBB_YuiC-like"/>
    <property type="match status" value="1"/>
</dbReference>
<feature type="region of interest" description="Disordered" evidence="2">
    <location>
        <begin position="97"/>
        <end position="151"/>
    </location>
</feature>
<accession>A0A217EQJ4</accession>
<dbReference type="InterPro" id="IPR051933">
    <property type="entry name" value="Resuscitation_pf_RpfB"/>
</dbReference>
<protein>
    <submittedName>
        <fullName evidence="4">3D domain-containing protein</fullName>
    </submittedName>
</protein>
<feature type="compositionally biased region" description="Basic and acidic residues" evidence="2">
    <location>
        <begin position="97"/>
        <end position="136"/>
    </location>
</feature>
<proteinExistence type="predicted"/>